<dbReference type="CDD" id="cd06532">
    <property type="entry name" value="Glyco_transf_25"/>
    <property type="match status" value="1"/>
</dbReference>
<gene>
    <name evidence="2" type="ORF">HMPREF0621_1468</name>
</gene>
<name>C9PR44_9PAST</name>
<dbReference type="HOGENOM" id="CLU_071269_5_1_6"/>
<accession>C9PR44</accession>
<dbReference type="InterPro" id="IPR002654">
    <property type="entry name" value="Glyco_trans_25"/>
</dbReference>
<dbReference type="RefSeq" id="WP_005762250.1">
    <property type="nucleotide sequence ID" value="NZ_GG704810.1"/>
</dbReference>
<feature type="domain" description="Glycosyl transferase family 25" evidence="1">
    <location>
        <begin position="2"/>
        <end position="196"/>
    </location>
</feature>
<protein>
    <submittedName>
        <fullName evidence="2">LPS glycosyltransferase</fullName>
    </submittedName>
</protein>
<dbReference type="STRING" id="667128.HMPREF0621_1468"/>
<sequence>MKKFLISLEKDEYRRELFFQQPDTQDFEVYSAINTMNETWEKLTALFNVEQFQQRYGRAVTKGEIGCTLSHLGVYQKIVDDQAISEDEYCLVCEDDALFNQHFLNNVTALLQQERQVDLILVGQSKILHFDDNELEINYPVTFSWLCKKIANTEFCYAYPYKDYFAGTVAYLIKKSAARSFLIQVQQNPPPFWLADDFILFQQQFGIKNKVVRPLLAIENPALVSNLESLRGSMANSFWKKLMKYPLKKLFAIMRNLGS</sequence>
<keyword evidence="3" id="KW-1185">Reference proteome</keyword>
<dbReference type="OrthoDB" id="9816113at2"/>
<dbReference type="Proteomes" id="UP000005519">
    <property type="component" value="Unassembled WGS sequence"/>
</dbReference>
<dbReference type="GO" id="GO:0016740">
    <property type="term" value="F:transferase activity"/>
    <property type="evidence" value="ECO:0007669"/>
    <property type="project" value="UniProtKB-KW"/>
</dbReference>
<comment type="caution">
    <text evidence="2">The sequence shown here is derived from an EMBL/GenBank/DDBJ whole genome shotgun (WGS) entry which is preliminary data.</text>
</comment>
<dbReference type="Pfam" id="PF01755">
    <property type="entry name" value="Glyco_transf_25"/>
    <property type="match status" value="1"/>
</dbReference>
<evidence type="ECO:0000313" key="2">
    <source>
        <dbReference type="EMBL" id="EEX49945.1"/>
    </source>
</evidence>
<dbReference type="AlphaFoldDB" id="C9PR44"/>
<reference evidence="2 3" key="1">
    <citation type="submission" date="2009-10" db="EMBL/GenBank/DDBJ databases">
        <authorList>
            <person name="Muzny D."/>
            <person name="Qin X."/>
            <person name="Deng J."/>
            <person name="Jiang H."/>
            <person name="Liu Y."/>
            <person name="Qu J."/>
            <person name="Song X.-Z."/>
            <person name="Zhang L."/>
            <person name="Thornton R."/>
            <person name="Coyle M."/>
            <person name="Francisco L."/>
            <person name="Jackson L."/>
            <person name="Javaid M."/>
            <person name="Korchina V."/>
            <person name="Kovar C."/>
            <person name="Mata R."/>
            <person name="Mathew T."/>
            <person name="Ngo R."/>
            <person name="Nguyen L."/>
            <person name="Nguyen N."/>
            <person name="Okwuonu G."/>
            <person name="Ongeri F."/>
            <person name="Pham C."/>
            <person name="Simmons D."/>
            <person name="Wilczek-Boney K."/>
            <person name="Hale W."/>
            <person name="Jakkamsetti A."/>
            <person name="Pham P."/>
            <person name="Ruth R."/>
            <person name="San Lucas F."/>
            <person name="Warren J."/>
            <person name="Zhang J."/>
            <person name="Zhao Z."/>
            <person name="Zhou C."/>
            <person name="Zhu D."/>
            <person name="Lee S."/>
            <person name="Bess C."/>
            <person name="Blankenburg K."/>
            <person name="Forbes L."/>
            <person name="Fu Q."/>
            <person name="Gubbala S."/>
            <person name="Hirani K."/>
            <person name="Jayaseelan J.C."/>
            <person name="Lara F."/>
            <person name="Munidasa M."/>
            <person name="Palculict T."/>
            <person name="Patil S."/>
            <person name="Pu L.-L."/>
            <person name="Saada N."/>
            <person name="Tang L."/>
            <person name="Weissenberger G."/>
            <person name="Zhu Y."/>
            <person name="Hemphill L."/>
            <person name="Shang Y."/>
            <person name="Youmans B."/>
            <person name="Ayvaz T."/>
            <person name="Ross M."/>
            <person name="Santibanez J."/>
            <person name="Aqrawi P."/>
            <person name="Gross S."/>
            <person name="Joshi V."/>
            <person name="Fowler G."/>
            <person name="Nazareth L."/>
            <person name="Reid J."/>
            <person name="Worley K."/>
            <person name="Petrosino J."/>
            <person name="Highlander S."/>
            <person name="Gibbs R."/>
        </authorList>
    </citation>
    <scope>NUCLEOTIDE SEQUENCE [LARGE SCALE GENOMIC DNA]</scope>
    <source>
        <strain evidence="2 3">ATCC 43325</strain>
    </source>
</reference>
<proteinExistence type="predicted"/>
<evidence type="ECO:0000313" key="3">
    <source>
        <dbReference type="Proteomes" id="UP000005519"/>
    </source>
</evidence>
<keyword evidence="2" id="KW-0808">Transferase</keyword>
<evidence type="ECO:0000259" key="1">
    <source>
        <dbReference type="Pfam" id="PF01755"/>
    </source>
</evidence>
<organism evidence="2 3">
    <name type="scientific">Pasteurella dagmatis ATCC 43325</name>
    <dbReference type="NCBI Taxonomy" id="667128"/>
    <lineage>
        <taxon>Bacteria</taxon>
        <taxon>Pseudomonadati</taxon>
        <taxon>Pseudomonadota</taxon>
        <taxon>Gammaproteobacteria</taxon>
        <taxon>Pasteurellales</taxon>
        <taxon>Pasteurellaceae</taxon>
        <taxon>Pasteurella</taxon>
    </lineage>
</organism>
<dbReference type="EMBL" id="ACZR01000014">
    <property type="protein sequence ID" value="EEX49945.1"/>
    <property type="molecule type" value="Genomic_DNA"/>
</dbReference>